<name>A0A6A7CBS2_9PEZI</name>
<dbReference type="GO" id="GO:0045944">
    <property type="term" value="P:positive regulation of transcription by RNA polymerase II"/>
    <property type="evidence" value="ECO:0007669"/>
    <property type="project" value="TreeGrafter"/>
</dbReference>
<dbReference type="GO" id="GO:0005634">
    <property type="term" value="C:nucleus"/>
    <property type="evidence" value="ECO:0007669"/>
    <property type="project" value="UniProtKB-SubCell"/>
</dbReference>
<feature type="compositionally biased region" description="Polar residues" evidence="3">
    <location>
        <begin position="626"/>
        <end position="637"/>
    </location>
</feature>
<dbReference type="InterPro" id="IPR036864">
    <property type="entry name" value="Zn2-C6_fun-type_DNA-bd_sf"/>
</dbReference>
<accession>A0A6A7CBS2</accession>
<dbReference type="AlphaFoldDB" id="A0A6A7CBS2"/>
<dbReference type="PROSITE" id="PS00463">
    <property type="entry name" value="ZN2_CY6_FUNGAL_1"/>
    <property type="match status" value="1"/>
</dbReference>
<gene>
    <name evidence="5" type="ORF">K470DRAFT_208460</name>
</gene>
<dbReference type="SUPFAM" id="SSF57701">
    <property type="entry name" value="Zn2/Cys6 DNA-binding domain"/>
    <property type="match status" value="1"/>
</dbReference>
<evidence type="ECO:0000313" key="6">
    <source>
        <dbReference type="Proteomes" id="UP000799421"/>
    </source>
</evidence>
<dbReference type="SMART" id="SM00066">
    <property type="entry name" value="GAL4"/>
    <property type="match status" value="1"/>
</dbReference>
<organism evidence="5 6">
    <name type="scientific">Piedraia hortae CBS 480.64</name>
    <dbReference type="NCBI Taxonomy" id="1314780"/>
    <lineage>
        <taxon>Eukaryota</taxon>
        <taxon>Fungi</taxon>
        <taxon>Dikarya</taxon>
        <taxon>Ascomycota</taxon>
        <taxon>Pezizomycotina</taxon>
        <taxon>Dothideomycetes</taxon>
        <taxon>Dothideomycetidae</taxon>
        <taxon>Capnodiales</taxon>
        <taxon>Piedraiaceae</taxon>
        <taxon>Piedraia</taxon>
    </lineage>
</organism>
<dbReference type="PANTHER" id="PTHR37534:SF23">
    <property type="entry name" value="ZN(II)2CYS6 TRANSCRIPTION FACTOR (EUROFUNG)"/>
    <property type="match status" value="1"/>
</dbReference>
<evidence type="ECO:0000256" key="1">
    <source>
        <dbReference type="ARBA" id="ARBA00004123"/>
    </source>
</evidence>
<sequence>MDGSGNASARAGAERTAKAAKSSANPRSARTNQPRKRTKTGCLTCRKRRIKCDETRPICRNCIKSKRHCDGYNQPITFRPPTLAFPPPMRAGEDQSDAGTVPYYPQPASTAPAQQAQLPPHTMSLPSHTLSLPHHQEPSFTQPFFTNDDLSNLFYPPCGTYPPPAPLYAGGPFMPMPPPMPQQMTNASPETFWKTSGSELGAQPALSASGSFQPAVTNVYAPAMAFTEGDLYNTPVFTSDPMSPNHLLLEAAVERQDDDYYDVNSEDELEGADAQRPLDGIIMEHRMPMDDWRMRRCDAFIGDGMLATYKPEWVANPLKNAATARVFAHFIAVTGPGLSIFERQPRNTSILFSHSPIPLSQQGIWTYAMPMAALHHQGLLHAMLALSSLHIARLKNASLTPSMQHYSWALRRVHAWVGDPKRRRKVTTIAASLLLGFYEVMAAEHMKWNTHLAGSAKLFIETDFVSLTRHFCRKKLERAARRQWSMANPSSPPPPSFGEDELLDQIPDLDERLVGQLVGRPVRYHDPGLGHEPLIPPEIDLANFEMLKDVYWWYCKQDAYQSLISGNPLMLDYSRWGECPPRAAIGRADAVHGSFDHLTLLLGRIADFASRDRARKRRQWQLKGSPWNTTAGPSPQHVSMPAAYGSIRDLHAGRNPSPSADMASATPAEVEVATRIALEDHASLRAALDRFAASLGEAFQPLTSEYQPEMPTPFGPALFYRSYDIGCLWALYNMALIITLRLHPSMPPATHVAAGLAARDTEEYALRIGQISAGIALDRTGQPTNPVLSAALCESAMPTFFAAIQYCDASQRHFTIQRLVNIARRTGWGSVELIAHGIETAWIKAAQAGKGPPYKRFTKNAKSEDIRLNGTSEVPDLAHIPNKGTEKRAVARLFWAMGVVSTEADERVLGEETA</sequence>
<proteinExistence type="predicted"/>
<keyword evidence="6" id="KW-1185">Reference proteome</keyword>
<feature type="compositionally biased region" description="Polar residues" evidence="3">
    <location>
        <begin position="23"/>
        <end position="32"/>
    </location>
</feature>
<dbReference type="CDD" id="cd00067">
    <property type="entry name" value="GAL4"/>
    <property type="match status" value="1"/>
</dbReference>
<evidence type="ECO:0000259" key="4">
    <source>
        <dbReference type="PROSITE" id="PS50048"/>
    </source>
</evidence>
<dbReference type="EMBL" id="MU005957">
    <property type="protein sequence ID" value="KAF2864469.1"/>
    <property type="molecule type" value="Genomic_DNA"/>
</dbReference>
<feature type="domain" description="Zn(2)-C6 fungal-type" evidence="4">
    <location>
        <begin position="41"/>
        <end position="69"/>
    </location>
</feature>
<dbReference type="PANTHER" id="PTHR37534">
    <property type="entry name" value="TRANSCRIPTIONAL ACTIVATOR PROTEIN UGA3"/>
    <property type="match status" value="1"/>
</dbReference>
<feature type="region of interest" description="Disordered" evidence="3">
    <location>
        <begin position="619"/>
        <end position="638"/>
    </location>
</feature>
<reference evidence="5" key="1">
    <citation type="journal article" date="2020" name="Stud. Mycol.">
        <title>101 Dothideomycetes genomes: a test case for predicting lifestyles and emergence of pathogens.</title>
        <authorList>
            <person name="Haridas S."/>
            <person name="Albert R."/>
            <person name="Binder M."/>
            <person name="Bloem J."/>
            <person name="Labutti K."/>
            <person name="Salamov A."/>
            <person name="Andreopoulos B."/>
            <person name="Baker S."/>
            <person name="Barry K."/>
            <person name="Bills G."/>
            <person name="Bluhm B."/>
            <person name="Cannon C."/>
            <person name="Castanera R."/>
            <person name="Culley D."/>
            <person name="Daum C."/>
            <person name="Ezra D."/>
            <person name="Gonzalez J."/>
            <person name="Henrissat B."/>
            <person name="Kuo A."/>
            <person name="Liang C."/>
            <person name="Lipzen A."/>
            <person name="Lutzoni F."/>
            <person name="Magnuson J."/>
            <person name="Mondo S."/>
            <person name="Nolan M."/>
            <person name="Ohm R."/>
            <person name="Pangilinan J."/>
            <person name="Park H.-J."/>
            <person name="Ramirez L."/>
            <person name="Alfaro M."/>
            <person name="Sun H."/>
            <person name="Tritt A."/>
            <person name="Yoshinaga Y."/>
            <person name="Zwiers L.-H."/>
            <person name="Turgeon B."/>
            <person name="Goodwin S."/>
            <person name="Spatafora J."/>
            <person name="Crous P."/>
            <person name="Grigoriev I."/>
        </authorList>
    </citation>
    <scope>NUCLEOTIDE SEQUENCE</scope>
    <source>
        <strain evidence="5">CBS 480.64</strain>
    </source>
</reference>
<evidence type="ECO:0000256" key="3">
    <source>
        <dbReference type="SAM" id="MobiDB-lite"/>
    </source>
</evidence>
<dbReference type="Pfam" id="PF00172">
    <property type="entry name" value="Zn_clus"/>
    <property type="match status" value="1"/>
</dbReference>
<dbReference type="GO" id="GO:0008270">
    <property type="term" value="F:zinc ion binding"/>
    <property type="evidence" value="ECO:0007669"/>
    <property type="project" value="InterPro"/>
</dbReference>
<protein>
    <recommendedName>
        <fullName evidence="4">Zn(2)-C6 fungal-type domain-containing protein</fullName>
    </recommendedName>
</protein>
<dbReference type="PROSITE" id="PS50048">
    <property type="entry name" value="ZN2_CY6_FUNGAL_2"/>
    <property type="match status" value="1"/>
</dbReference>
<comment type="subcellular location">
    <subcellularLocation>
        <location evidence="1">Nucleus</location>
    </subcellularLocation>
</comment>
<dbReference type="InterPro" id="IPR021858">
    <property type="entry name" value="Fun_TF"/>
</dbReference>
<dbReference type="OrthoDB" id="5391043at2759"/>
<dbReference type="Proteomes" id="UP000799421">
    <property type="component" value="Unassembled WGS sequence"/>
</dbReference>
<dbReference type="Gene3D" id="4.10.240.10">
    <property type="entry name" value="Zn(2)-C6 fungal-type DNA-binding domain"/>
    <property type="match status" value="1"/>
</dbReference>
<evidence type="ECO:0000313" key="5">
    <source>
        <dbReference type="EMBL" id="KAF2864469.1"/>
    </source>
</evidence>
<dbReference type="GO" id="GO:0000981">
    <property type="term" value="F:DNA-binding transcription factor activity, RNA polymerase II-specific"/>
    <property type="evidence" value="ECO:0007669"/>
    <property type="project" value="InterPro"/>
</dbReference>
<dbReference type="GO" id="GO:0000976">
    <property type="term" value="F:transcription cis-regulatory region binding"/>
    <property type="evidence" value="ECO:0007669"/>
    <property type="project" value="TreeGrafter"/>
</dbReference>
<keyword evidence="2" id="KW-0539">Nucleus</keyword>
<dbReference type="InterPro" id="IPR001138">
    <property type="entry name" value="Zn2Cys6_DnaBD"/>
</dbReference>
<feature type="region of interest" description="Disordered" evidence="3">
    <location>
        <begin position="1"/>
        <end position="40"/>
    </location>
</feature>
<evidence type="ECO:0000256" key="2">
    <source>
        <dbReference type="ARBA" id="ARBA00023242"/>
    </source>
</evidence>
<dbReference type="Pfam" id="PF11951">
    <property type="entry name" value="Fungal_trans_2"/>
    <property type="match status" value="1"/>
</dbReference>